<protein>
    <submittedName>
        <fullName evidence="1">Uncharacterized protein</fullName>
    </submittedName>
</protein>
<gene>
    <name evidence="1" type="ORF">L2E82_17793</name>
</gene>
<accession>A0ACB9F9C2</accession>
<sequence length="111" mass="12568">MLRPDFSNPSLPYNPFVTQRLLLNPSYTFADVGIEDDVLKLKRDYNLNVGTMADLRGLTAENGRTDLGNVGLKGLTRIVLGKELKTEKFVMKSRWDKPWLLLGVSLKTEIE</sequence>
<organism evidence="1 2">
    <name type="scientific">Cichorium intybus</name>
    <name type="common">Chicory</name>
    <dbReference type="NCBI Taxonomy" id="13427"/>
    <lineage>
        <taxon>Eukaryota</taxon>
        <taxon>Viridiplantae</taxon>
        <taxon>Streptophyta</taxon>
        <taxon>Embryophyta</taxon>
        <taxon>Tracheophyta</taxon>
        <taxon>Spermatophyta</taxon>
        <taxon>Magnoliopsida</taxon>
        <taxon>eudicotyledons</taxon>
        <taxon>Gunneridae</taxon>
        <taxon>Pentapetalae</taxon>
        <taxon>asterids</taxon>
        <taxon>campanulids</taxon>
        <taxon>Asterales</taxon>
        <taxon>Asteraceae</taxon>
        <taxon>Cichorioideae</taxon>
        <taxon>Cichorieae</taxon>
        <taxon>Cichoriinae</taxon>
        <taxon>Cichorium</taxon>
    </lineage>
</organism>
<evidence type="ECO:0000313" key="2">
    <source>
        <dbReference type="Proteomes" id="UP001055811"/>
    </source>
</evidence>
<dbReference type="EMBL" id="CM042011">
    <property type="protein sequence ID" value="KAI3767571.1"/>
    <property type="molecule type" value="Genomic_DNA"/>
</dbReference>
<comment type="caution">
    <text evidence="1">The sequence shown here is derived from an EMBL/GenBank/DDBJ whole genome shotgun (WGS) entry which is preliminary data.</text>
</comment>
<reference evidence="1 2" key="2">
    <citation type="journal article" date="2022" name="Mol. Ecol. Resour.">
        <title>The genomes of chicory, endive, great burdock and yacon provide insights into Asteraceae paleo-polyploidization history and plant inulin production.</title>
        <authorList>
            <person name="Fan W."/>
            <person name="Wang S."/>
            <person name="Wang H."/>
            <person name="Wang A."/>
            <person name="Jiang F."/>
            <person name="Liu H."/>
            <person name="Zhao H."/>
            <person name="Xu D."/>
            <person name="Zhang Y."/>
        </authorList>
    </citation>
    <scope>NUCLEOTIDE SEQUENCE [LARGE SCALE GENOMIC DNA]</scope>
    <source>
        <strain evidence="2">cv. Punajuju</strain>
        <tissue evidence="1">Leaves</tissue>
    </source>
</reference>
<dbReference type="Proteomes" id="UP001055811">
    <property type="component" value="Linkage Group LG03"/>
</dbReference>
<keyword evidence="2" id="KW-1185">Reference proteome</keyword>
<reference evidence="2" key="1">
    <citation type="journal article" date="2022" name="Mol. Ecol. Resour.">
        <title>The genomes of chicory, endive, great burdock and yacon provide insights into Asteraceae palaeo-polyploidization history and plant inulin production.</title>
        <authorList>
            <person name="Fan W."/>
            <person name="Wang S."/>
            <person name="Wang H."/>
            <person name="Wang A."/>
            <person name="Jiang F."/>
            <person name="Liu H."/>
            <person name="Zhao H."/>
            <person name="Xu D."/>
            <person name="Zhang Y."/>
        </authorList>
    </citation>
    <scope>NUCLEOTIDE SEQUENCE [LARGE SCALE GENOMIC DNA]</scope>
    <source>
        <strain evidence="2">cv. Punajuju</strain>
    </source>
</reference>
<evidence type="ECO:0000313" key="1">
    <source>
        <dbReference type="EMBL" id="KAI3767571.1"/>
    </source>
</evidence>
<name>A0ACB9F9C2_CICIN</name>
<proteinExistence type="predicted"/>